<keyword evidence="3" id="KW-1185">Reference proteome</keyword>
<proteinExistence type="predicted"/>
<feature type="compositionally biased region" description="Low complexity" evidence="1">
    <location>
        <begin position="165"/>
        <end position="178"/>
    </location>
</feature>
<feature type="region of interest" description="Disordered" evidence="1">
    <location>
        <begin position="42"/>
        <end position="77"/>
    </location>
</feature>
<feature type="compositionally biased region" description="Polar residues" evidence="1">
    <location>
        <begin position="153"/>
        <end position="164"/>
    </location>
</feature>
<accession>A0AAV3RD25</accession>
<gene>
    <name evidence="2" type="ORF">LIER_26625</name>
</gene>
<organism evidence="2 3">
    <name type="scientific">Lithospermum erythrorhizon</name>
    <name type="common">Purple gromwell</name>
    <name type="synonym">Lithospermum officinale var. erythrorhizon</name>
    <dbReference type="NCBI Taxonomy" id="34254"/>
    <lineage>
        <taxon>Eukaryota</taxon>
        <taxon>Viridiplantae</taxon>
        <taxon>Streptophyta</taxon>
        <taxon>Embryophyta</taxon>
        <taxon>Tracheophyta</taxon>
        <taxon>Spermatophyta</taxon>
        <taxon>Magnoliopsida</taxon>
        <taxon>eudicotyledons</taxon>
        <taxon>Gunneridae</taxon>
        <taxon>Pentapetalae</taxon>
        <taxon>asterids</taxon>
        <taxon>lamiids</taxon>
        <taxon>Boraginales</taxon>
        <taxon>Boraginaceae</taxon>
        <taxon>Boraginoideae</taxon>
        <taxon>Lithospermeae</taxon>
        <taxon>Lithospermum</taxon>
    </lineage>
</organism>
<feature type="compositionally biased region" description="Basic and acidic residues" evidence="1">
    <location>
        <begin position="179"/>
        <end position="190"/>
    </location>
</feature>
<name>A0AAV3RD25_LITER</name>
<dbReference type="EMBL" id="BAABME010008338">
    <property type="protein sequence ID" value="GAA0172892.1"/>
    <property type="molecule type" value="Genomic_DNA"/>
</dbReference>
<dbReference type="AlphaFoldDB" id="A0AAV3RD25"/>
<feature type="compositionally biased region" description="Basic residues" evidence="1">
    <location>
        <begin position="194"/>
        <end position="210"/>
    </location>
</feature>
<protein>
    <submittedName>
        <fullName evidence="2">Uncharacterized protein</fullName>
    </submittedName>
</protein>
<feature type="region of interest" description="Disordered" evidence="1">
    <location>
        <begin position="147"/>
        <end position="210"/>
    </location>
</feature>
<dbReference type="Proteomes" id="UP001454036">
    <property type="component" value="Unassembled WGS sequence"/>
</dbReference>
<reference evidence="2 3" key="1">
    <citation type="submission" date="2024-01" db="EMBL/GenBank/DDBJ databases">
        <title>The complete chloroplast genome sequence of Lithospermum erythrorhizon: insights into the phylogenetic relationship among Boraginaceae species and the maternal lineages of purple gromwells.</title>
        <authorList>
            <person name="Okada T."/>
            <person name="Watanabe K."/>
        </authorList>
    </citation>
    <scope>NUCLEOTIDE SEQUENCE [LARGE SCALE GENOMIC DNA]</scope>
</reference>
<evidence type="ECO:0000256" key="1">
    <source>
        <dbReference type="SAM" id="MobiDB-lite"/>
    </source>
</evidence>
<comment type="caution">
    <text evidence="2">The sequence shown here is derived from an EMBL/GenBank/DDBJ whole genome shotgun (WGS) entry which is preliminary data.</text>
</comment>
<sequence>MAIPQEVADNIARTLNDALGEGSLPFTEVLSAQPLAVRNPETAQANPASTPSSTPAAPPHTSRAGASQLGAPAINTGDPPLAVPTVIRDSLPVPFSFEDLTNFREYFSIPPLVKMRLSVEGDTRFVEPKDVPFSTMAGECRPLFRKSKVRKVPTSSSTPTRNEPSPSTATAVVNSTSTAEKRTAPEEGRPKVFVPRKKHAAQRPKRPQIV</sequence>
<feature type="compositionally biased region" description="Low complexity" evidence="1">
    <location>
        <begin position="42"/>
        <end position="62"/>
    </location>
</feature>
<evidence type="ECO:0000313" key="2">
    <source>
        <dbReference type="EMBL" id="GAA0172892.1"/>
    </source>
</evidence>
<evidence type="ECO:0000313" key="3">
    <source>
        <dbReference type="Proteomes" id="UP001454036"/>
    </source>
</evidence>